<evidence type="ECO:0000313" key="3">
    <source>
        <dbReference type="Proteomes" id="UP000035760"/>
    </source>
</evidence>
<dbReference type="Gene3D" id="2.40.33.20">
    <property type="entry name" value="PK beta-barrel domain-like"/>
    <property type="match status" value="1"/>
</dbReference>
<comment type="caution">
    <text evidence="2">The sequence shown here is derived from an EMBL/GenBank/DDBJ whole genome shotgun (WGS) entry which is preliminary data.</text>
</comment>
<dbReference type="PROSITE" id="PS51340">
    <property type="entry name" value="MOSC"/>
    <property type="match status" value="1"/>
</dbReference>
<dbReference type="Pfam" id="PF03473">
    <property type="entry name" value="MOSC"/>
    <property type="match status" value="1"/>
</dbReference>
<proteinExistence type="predicted"/>
<reference evidence="2" key="2">
    <citation type="submission" date="2014-03" db="EMBL/GenBank/DDBJ databases">
        <title>Candidatus Competibacter-lineage genomes retrieved from metagenomes reveal functional metabolic diversity.</title>
        <authorList>
            <person name="McIlroy S.J."/>
            <person name="Albertsen M."/>
            <person name="Andresen E.K."/>
            <person name="Saunders A.M."/>
            <person name="Kristiansen R."/>
            <person name="Stokholm-Bjerregaard M."/>
            <person name="Nielsen K.L."/>
            <person name="Nielsen P.H."/>
        </authorList>
    </citation>
    <scope>NUCLEOTIDE SEQUENCE</scope>
    <source>
        <strain evidence="2">Run_A_D11</strain>
    </source>
</reference>
<name>W6MC20_9GAMM</name>
<dbReference type="InterPro" id="IPR052353">
    <property type="entry name" value="Benzoxazolinone_Detox_Enz"/>
</dbReference>
<dbReference type="InterPro" id="IPR005302">
    <property type="entry name" value="MoCF_Sase_C"/>
</dbReference>
<reference evidence="2" key="1">
    <citation type="submission" date="2013-07" db="EMBL/GenBank/DDBJ databases">
        <authorList>
            <person name="McIlroy S."/>
        </authorList>
    </citation>
    <scope>NUCLEOTIDE SEQUENCE [LARGE SCALE GENOMIC DNA]</scope>
    <source>
        <strain evidence="2">Run_A_D11</strain>
    </source>
</reference>
<feature type="domain" description="MOSC" evidence="1">
    <location>
        <begin position="35"/>
        <end position="174"/>
    </location>
</feature>
<dbReference type="SUPFAM" id="SSF50800">
    <property type="entry name" value="PK beta-barrel domain-like"/>
    <property type="match status" value="1"/>
</dbReference>
<dbReference type="PANTHER" id="PTHR30212">
    <property type="entry name" value="PROTEIN YIIM"/>
    <property type="match status" value="1"/>
</dbReference>
<organism evidence="2 3">
    <name type="scientific">Candidatus Competibacter denitrificans Run_A_D11</name>
    <dbReference type="NCBI Taxonomy" id="1400863"/>
    <lineage>
        <taxon>Bacteria</taxon>
        <taxon>Pseudomonadati</taxon>
        <taxon>Pseudomonadota</taxon>
        <taxon>Gammaproteobacteria</taxon>
        <taxon>Candidatus Competibacteraceae</taxon>
        <taxon>Candidatus Competibacter</taxon>
    </lineage>
</organism>
<dbReference type="GO" id="GO:0030170">
    <property type="term" value="F:pyridoxal phosphate binding"/>
    <property type="evidence" value="ECO:0007669"/>
    <property type="project" value="InterPro"/>
</dbReference>
<evidence type="ECO:0000259" key="1">
    <source>
        <dbReference type="PROSITE" id="PS51340"/>
    </source>
</evidence>
<gene>
    <name evidence="2" type="ORF">BN873_p10048</name>
</gene>
<dbReference type="InterPro" id="IPR011037">
    <property type="entry name" value="Pyrv_Knase-like_insert_dom_sf"/>
</dbReference>
<accession>W6MC20</accession>
<dbReference type="GO" id="GO:0030151">
    <property type="term" value="F:molybdenum ion binding"/>
    <property type="evidence" value="ECO:0007669"/>
    <property type="project" value="InterPro"/>
</dbReference>
<keyword evidence="3" id="KW-1185">Reference proteome</keyword>
<dbReference type="PANTHER" id="PTHR30212:SF2">
    <property type="entry name" value="PROTEIN YIIM"/>
    <property type="match status" value="1"/>
</dbReference>
<protein>
    <submittedName>
        <fullName evidence="2">MOSC domain containing protein</fullName>
    </submittedName>
</protein>
<dbReference type="AlphaFoldDB" id="W6MC20"/>
<dbReference type="Proteomes" id="UP000035760">
    <property type="component" value="Unassembled WGS sequence"/>
</dbReference>
<dbReference type="EMBL" id="CBTJ020000113">
    <property type="protein sequence ID" value="CDI04604.1"/>
    <property type="molecule type" value="Genomic_DNA"/>
</dbReference>
<evidence type="ECO:0000313" key="2">
    <source>
        <dbReference type="EMBL" id="CDI04604.1"/>
    </source>
</evidence>
<sequence>MMMLQPQCRVLSVQIGRALPLQMGDRTVLSGMGKQAVEGPVAVNKLGLDGDEQADLTVHGGLSKAVYAYPAEHYPFWRAQRSARGLSTELPYGTLGENLTLTGLLESMLYVGDRLCFPDCTLRVTQPREPCDKFNAVMGDSKAAKKMVQSGFCGFYLAVELPGRIMAGQSFVVEPGQRQLPIMALFKKAKAKLID</sequence>
<dbReference type="GO" id="GO:0003824">
    <property type="term" value="F:catalytic activity"/>
    <property type="evidence" value="ECO:0007669"/>
    <property type="project" value="InterPro"/>
</dbReference>